<dbReference type="SUPFAM" id="SSF53474">
    <property type="entry name" value="alpha/beta-Hydrolases"/>
    <property type="match status" value="1"/>
</dbReference>
<keyword evidence="1" id="KW-0732">Signal</keyword>
<evidence type="ECO:0000313" key="2">
    <source>
        <dbReference type="EMBL" id="MBB3194506.1"/>
    </source>
</evidence>
<dbReference type="Gene3D" id="3.40.50.1820">
    <property type="entry name" value="alpha/beta hydrolase"/>
    <property type="match status" value="1"/>
</dbReference>
<dbReference type="PANTHER" id="PTHR34853">
    <property type="match status" value="1"/>
</dbReference>
<feature type="signal peptide" evidence="1">
    <location>
        <begin position="1"/>
        <end position="22"/>
    </location>
</feature>
<dbReference type="Proteomes" id="UP000574369">
    <property type="component" value="Unassembled WGS sequence"/>
</dbReference>
<dbReference type="Gene3D" id="1.10.260.160">
    <property type="match status" value="1"/>
</dbReference>
<dbReference type="Pfam" id="PF07224">
    <property type="entry name" value="Chlorophyllase"/>
    <property type="match status" value="1"/>
</dbReference>
<dbReference type="EMBL" id="JACHXO010000003">
    <property type="protein sequence ID" value="MBB3194506.1"/>
    <property type="molecule type" value="Genomic_DNA"/>
</dbReference>
<evidence type="ECO:0000256" key="1">
    <source>
        <dbReference type="SAM" id="SignalP"/>
    </source>
</evidence>
<comment type="caution">
    <text evidence="2">The sequence shown here is derived from an EMBL/GenBank/DDBJ whole genome shotgun (WGS) entry which is preliminary data.</text>
</comment>
<keyword evidence="3" id="KW-1185">Reference proteome</keyword>
<dbReference type="PANTHER" id="PTHR34853:SF1">
    <property type="entry name" value="LIPASE 5"/>
    <property type="match status" value="1"/>
</dbReference>
<evidence type="ECO:0000313" key="3">
    <source>
        <dbReference type="Proteomes" id="UP000574369"/>
    </source>
</evidence>
<protein>
    <submittedName>
        <fullName evidence="2">Pimeloyl-ACP methyl ester carboxylesterase</fullName>
    </submittedName>
</protein>
<reference evidence="2 3" key="1">
    <citation type="submission" date="2020-08" db="EMBL/GenBank/DDBJ databases">
        <title>Genomic Encyclopedia of Type Strains, Phase III (KMG-III): the genomes of soil and plant-associated and newly described type strains.</title>
        <authorList>
            <person name="Whitman W."/>
        </authorList>
    </citation>
    <scope>NUCLEOTIDE SEQUENCE [LARGE SCALE GENOMIC DNA]</scope>
    <source>
        <strain evidence="2 3">CECT 7247</strain>
    </source>
</reference>
<dbReference type="PIRSF" id="PIRSF029171">
    <property type="entry name" value="Esterase_LipA"/>
    <property type="match status" value="1"/>
</dbReference>
<feature type="chain" id="PRO_5045360521" evidence="1">
    <location>
        <begin position="23"/>
        <end position="464"/>
    </location>
</feature>
<dbReference type="InterPro" id="IPR029058">
    <property type="entry name" value="AB_hydrolase_fold"/>
</dbReference>
<dbReference type="PROSITE" id="PS51257">
    <property type="entry name" value="PROKAR_LIPOPROTEIN"/>
    <property type="match status" value="1"/>
</dbReference>
<gene>
    <name evidence="2" type="ORF">FHS28_001902</name>
</gene>
<organism evidence="2 3">
    <name type="scientific">Roseateles terrae</name>
    <dbReference type="NCBI Taxonomy" id="431060"/>
    <lineage>
        <taxon>Bacteria</taxon>
        <taxon>Pseudomonadati</taxon>
        <taxon>Pseudomonadota</taxon>
        <taxon>Betaproteobacteria</taxon>
        <taxon>Burkholderiales</taxon>
        <taxon>Sphaerotilaceae</taxon>
        <taxon>Roseateles</taxon>
    </lineage>
</organism>
<proteinExistence type="predicted"/>
<sequence>MNRHFPLAGLALAASVMLSACGGGSNSASDDAPPARGTVILGQLGGKATTTQIDAGTSSKNIQTLTGAAKCDVDVHYVYYMTRDPGGNPATASTAVLLPTGTNAACTGNRPVLLYAHGTTTTKSFNMAQVTTNTEASLVMAFYAAQGFIVVAPNYLGYDRSGLNYTPYLNAEASAVDMIDGLRAAKSYLSSSATTTQPSTKLLVAGYSQGGHVAMATQKVLERDYASEFTVTASGPMSGPYNLVGFGDTIVSPSGQVNAGATLFLPLMMTSFQKAYGNIYSATTDVYQSPYAATAETLFPTDTPLTDLIAAGKLPNDGGTFTKLFGTGGLLTDTFRAGYATSNFRKALQTNTLLNWSPQHPVALCGGANDPTVFYAVNTPVAKTALGARVTAFNLEDATSVGPTVNGGFKQAQAAVSAAAAASAPTDPTAGPRAVQAQYHGTLVPPFCNAVVRGYFQSVLAAGG</sequence>
<dbReference type="InterPro" id="IPR017395">
    <property type="entry name" value="Chlorophyllase-like"/>
</dbReference>
<dbReference type="RefSeq" id="WP_184294469.1">
    <property type="nucleotide sequence ID" value="NZ_JACHXO010000003.1"/>
</dbReference>
<name>A0ABR6GS14_9BURK</name>
<dbReference type="InterPro" id="IPR005152">
    <property type="entry name" value="Lipase_secreted"/>
</dbReference>
<accession>A0ABR6GS14</accession>